<reference evidence="4 5" key="1">
    <citation type="journal article" date="2014" name="Nature">
        <title>The genome of the recently domesticated crop plant sugar beet (Beta vulgaris).</title>
        <authorList>
            <person name="Dohm J.C."/>
            <person name="Minoche A.E."/>
            <person name="Holtgrawe D."/>
            <person name="Capella-Gutierrez S."/>
            <person name="Zakrzewski F."/>
            <person name="Tafer H."/>
            <person name="Rupp O."/>
            <person name="Sorensen T.R."/>
            <person name="Stracke R."/>
            <person name="Reinhardt R."/>
            <person name="Goesmann A."/>
            <person name="Kraft T."/>
            <person name="Schulz B."/>
            <person name="Stadler P.F."/>
            <person name="Schmidt T."/>
            <person name="Gabaldon T."/>
            <person name="Lehrach H."/>
            <person name="Weisshaar B."/>
            <person name="Himmelbauer H."/>
        </authorList>
    </citation>
    <scope>NUCLEOTIDE SEQUENCE [LARGE SCALE GENOMIC DNA]</scope>
    <source>
        <tissue evidence="4">Taproot</tissue>
    </source>
</reference>
<feature type="compositionally biased region" description="Low complexity" evidence="2">
    <location>
        <begin position="33"/>
        <end position="42"/>
    </location>
</feature>
<feature type="transmembrane region" description="Helical" evidence="3">
    <location>
        <begin position="208"/>
        <end position="225"/>
    </location>
</feature>
<feature type="coiled-coil region" evidence="1">
    <location>
        <begin position="149"/>
        <end position="197"/>
    </location>
</feature>
<dbReference type="EMBL" id="KQ090637">
    <property type="protein sequence ID" value="KMS94961.1"/>
    <property type="molecule type" value="Genomic_DNA"/>
</dbReference>
<name>A0A0J8B1U6_BETVV</name>
<dbReference type="AlphaFoldDB" id="A0A0J8B1U6"/>
<proteinExistence type="predicted"/>
<protein>
    <submittedName>
        <fullName evidence="4">Uncharacterized protein</fullName>
    </submittedName>
</protein>
<keyword evidence="3" id="KW-0812">Transmembrane</keyword>
<evidence type="ECO:0000256" key="2">
    <source>
        <dbReference type="SAM" id="MobiDB-lite"/>
    </source>
</evidence>
<keyword evidence="3" id="KW-0472">Membrane</keyword>
<keyword evidence="1" id="KW-0175">Coiled coil</keyword>
<evidence type="ECO:0000256" key="3">
    <source>
        <dbReference type="SAM" id="Phobius"/>
    </source>
</evidence>
<gene>
    <name evidence="4" type="ORF">BVRB_013750</name>
</gene>
<dbReference type="Proteomes" id="UP000035740">
    <property type="component" value="Unassembled WGS sequence"/>
</dbReference>
<evidence type="ECO:0000256" key="1">
    <source>
        <dbReference type="SAM" id="Coils"/>
    </source>
</evidence>
<organism evidence="4 5">
    <name type="scientific">Beta vulgaris subsp. vulgaris</name>
    <name type="common">Beet</name>
    <dbReference type="NCBI Taxonomy" id="3555"/>
    <lineage>
        <taxon>Eukaryota</taxon>
        <taxon>Viridiplantae</taxon>
        <taxon>Streptophyta</taxon>
        <taxon>Embryophyta</taxon>
        <taxon>Tracheophyta</taxon>
        <taxon>Spermatophyta</taxon>
        <taxon>Magnoliopsida</taxon>
        <taxon>eudicotyledons</taxon>
        <taxon>Gunneridae</taxon>
        <taxon>Pentapetalae</taxon>
        <taxon>Caryophyllales</taxon>
        <taxon>Chenopodiaceae</taxon>
        <taxon>Betoideae</taxon>
        <taxon>Beta</taxon>
    </lineage>
</organism>
<feature type="region of interest" description="Disordered" evidence="2">
    <location>
        <begin position="25"/>
        <end position="60"/>
    </location>
</feature>
<sequence>MEAPVIGITVVEGSKYSWRKVKEVEELSEGEGNETAGNENVNSNGESQVGERSRKHRKTKTSVVLSEEYEQTWRPKATNKDKLFELMSKCKGDPIIIDVDGNFATLSCCRSLSQARGRLDDNNDGDCGFFKWADDDHHVQSLSVSEMELEATAIALKALNEEKEVMQKRITDLKKINQDLLDSNRNLKNEITNLRIEVLKSGRSEKSANFAFFISWVVFAIALYLKE</sequence>
<keyword evidence="5" id="KW-1185">Reference proteome</keyword>
<keyword evidence="3" id="KW-1133">Transmembrane helix</keyword>
<evidence type="ECO:0000313" key="4">
    <source>
        <dbReference type="EMBL" id="KMS94961.1"/>
    </source>
</evidence>
<accession>A0A0J8B1U6</accession>
<evidence type="ECO:0000313" key="5">
    <source>
        <dbReference type="Proteomes" id="UP000035740"/>
    </source>
</evidence>
<dbReference type="Gramene" id="KMS94961">
    <property type="protein sequence ID" value="KMS94961"/>
    <property type="gene ID" value="BVRB_013750"/>
</dbReference>